<organism evidence="2 3">
    <name type="scientific">Chromobacterium amazonense</name>
    <dbReference type="NCBI Taxonomy" id="1382803"/>
    <lineage>
        <taxon>Bacteria</taxon>
        <taxon>Pseudomonadati</taxon>
        <taxon>Pseudomonadota</taxon>
        <taxon>Betaproteobacteria</taxon>
        <taxon>Neisseriales</taxon>
        <taxon>Chromobacteriaceae</taxon>
        <taxon>Chromobacterium</taxon>
    </lineage>
</organism>
<name>A0ABU8UZR5_9NEIS</name>
<gene>
    <name evidence="2" type="ORF">QCL97_005010</name>
</gene>
<feature type="region of interest" description="Disordered" evidence="1">
    <location>
        <begin position="652"/>
        <end position="799"/>
    </location>
</feature>
<comment type="caution">
    <text evidence="2">The sequence shown here is derived from an EMBL/GenBank/DDBJ whole genome shotgun (WGS) entry which is preliminary data.</text>
</comment>
<reference evidence="2 3" key="1">
    <citation type="submission" date="2023-12" db="EMBL/GenBank/DDBJ databases">
        <title>Evaluation and characterization of a potential secondary metabolite violacein from indigenous Chromobacterium amazonense SAM215.</title>
        <authorList>
            <person name="Tarafdar M.R."/>
            <person name="Abedin S.M."/>
            <person name="Atiqua A."/>
            <person name="Saha A."/>
            <person name="Khan S.N."/>
        </authorList>
    </citation>
    <scope>NUCLEOTIDE SEQUENCE [LARGE SCALE GENOMIC DNA]</scope>
    <source>
        <strain evidence="2 3">SAM215</strain>
    </source>
</reference>
<sequence>MRIESASKTAASQIDRAGERQQPQDRVVATTHRLLQLAERYTDADGQLDAARFMQKCRNSDAFAQWTAQFSNLEAMPDNDEEAARHILAFASAIQLCGIGGPHAHRLEQLLARQSISIETLRDALGKTIAEYTNIEPVTVHYPLCRPGSVIPHTVTVRSGELNRPGEVSFHRGQIDATVANAVVISLDSDAVARAWANKSQAIANGVGSRAEAWGKGSEAHAVTSGAMACAEGAGTSAWADEAYTIAFAKHAKAKAYATKPEAKAVAEAPNSTAIGMGADSFAVANVEGANAIAEKGALAVSSAAYTKLLVRDGARGDLAPYALAQSDGRATIRYGDETLTLAKGNVVKGLTNDYYRYQPNIDSEKHYIQAGRERFVKQLGDKKTKLGEGAIGVAYAYKKSDLVSKIETDPSGASLNKKLAADLAETYRSMSQKAPWLLSYISVPTVMVKPNGHKVAHQPLIDGEDLSSIKNTLRPWDKETILAKMLVVTRHAHDHGLHLTDQKNWMIQPPTTRGGEYRIGRLDIDNDPLMNHGKQICMGPEMPGAVFQRIGGKIELVYYADMLLSSCQRQIAKECGLQENQAMGQLLSIVGPFAALNITGNSLQAHSYFGIPRAEMGKFIDNWRAGTATPQQVMKIYRAWRAWHPAPLNPGHGAVHSESAGALPRPLPPTPTPKLSAEPAPPRKLVEQPAPTPTAATGKPPRPSIMPTTGARTKLVAPSTDGLPPNSLAHPMARTQHKPPRPPLHTVRVEQPTAAPRPLPPRPQVQQPVEPQEAKKPPRPSHAGISRPLPRIAWETGV</sequence>
<dbReference type="EMBL" id="JAVFJF020000006">
    <property type="protein sequence ID" value="MEJ8674078.1"/>
    <property type="molecule type" value="Genomic_DNA"/>
</dbReference>
<evidence type="ECO:0000313" key="3">
    <source>
        <dbReference type="Proteomes" id="UP001224516"/>
    </source>
</evidence>
<protein>
    <submittedName>
        <fullName evidence="2">Uncharacterized protein</fullName>
    </submittedName>
</protein>
<evidence type="ECO:0000256" key="1">
    <source>
        <dbReference type="SAM" id="MobiDB-lite"/>
    </source>
</evidence>
<feature type="region of interest" description="Disordered" evidence="1">
    <location>
        <begin position="1"/>
        <end position="26"/>
    </location>
</feature>
<feature type="compositionally biased region" description="Polar residues" evidence="1">
    <location>
        <begin position="1"/>
        <end position="12"/>
    </location>
</feature>
<accession>A0ABU8UZR5</accession>
<evidence type="ECO:0000313" key="2">
    <source>
        <dbReference type="EMBL" id="MEJ8674078.1"/>
    </source>
</evidence>
<dbReference type="RefSeq" id="WP_307910261.1">
    <property type="nucleotide sequence ID" value="NZ_JAVFJF020000006.1"/>
</dbReference>
<dbReference type="Proteomes" id="UP001224516">
    <property type="component" value="Unassembled WGS sequence"/>
</dbReference>
<proteinExistence type="predicted"/>
<keyword evidence="3" id="KW-1185">Reference proteome</keyword>